<evidence type="ECO:0000256" key="10">
    <source>
        <dbReference type="PIRNR" id="PIRNR002450"/>
    </source>
</evidence>
<feature type="compositionally biased region" description="Low complexity" evidence="11">
    <location>
        <begin position="717"/>
        <end position="732"/>
    </location>
</feature>
<organism evidence="12">
    <name type="scientific">Eremomyces bilateralis CBS 781.70</name>
    <dbReference type="NCBI Taxonomy" id="1392243"/>
    <lineage>
        <taxon>Eukaryota</taxon>
        <taxon>Fungi</taxon>
        <taxon>Dikarya</taxon>
        <taxon>Ascomycota</taxon>
        <taxon>Pezizomycotina</taxon>
        <taxon>Dothideomycetes</taxon>
        <taxon>Dothideomycetes incertae sedis</taxon>
        <taxon>Eremomycetales</taxon>
        <taxon>Eremomycetaceae</taxon>
        <taxon>Eremomyces</taxon>
    </lineage>
</organism>
<dbReference type="GO" id="GO:0140107">
    <property type="term" value="F:high-affinity potassium ion transmembrane transporter activity"/>
    <property type="evidence" value="ECO:0007669"/>
    <property type="project" value="TreeGrafter"/>
</dbReference>
<evidence type="ECO:0000256" key="9">
    <source>
        <dbReference type="ARBA" id="ARBA00023136"/>
    </source>
</evidence>
<feature type="compositionally biased region" description="Basic and acidic residues" evidence="11">
    <location>
        <begin position="191"/>
        <end position="205"/>
    </location>
</feature>
<evidence type="ECO:0000256" key="2">
    <source>
        <dbReference type="ARBA" id="ARBA00009137"/>
    </source>
</evidence>
<dbReference type="AlphaFoldDB" id="A0A6G1FUX3"/>
<evidence type="ECO:0000256" key="4">
    <source>
        <dbReference type="ARBA" id="ARBA00022538"/>
    </source>
</evidence>
<comment type="similarity">
    <text evidence="2 10">Belongs to the TrkH potassium transport family.</text>
</comment>
<accession>A0A6G1FUX3</accession>
<dbReference type="InterPro" id="IPR003445">
    <property type="entry name" value="Cat_transpt"/>
</dbReference>
<keyword evidence="9 10" id="KW-0472">Membrane</keyword>
<keyword evidence="6 10" id="KW-0630">Potassium</keyword>
<dbReference type="Pfam" id="PF02386">
    <property type="entry name" value="TrkH"/>
    <property type="match status" value="1"/>
</dbReference>
<dbReference type="InterPro" id="IPR004773">
    <property type="entry name" value="K/Na_transp_Trk1/HKT1"/>
</dbReference>
<evidence type="ECO:0000256" key="1">
    <source>
        <dbReference type="ARBA" id="ARBA00004141"/>
    </source>
</evidence>
<keyword evidence="13" id="KW-1185">Reference proteome</keyword>
<dbReference type="Proteomes" id="UP000504638">
    <property type="component" value="Unplaced"/>
</dbReference>
<evidence type="ECO:0000256" key="8">
    <source>
        <dbReference type="ARBA" id="ARBA00023065"/>
    </source>
</evidence>
<dbReference type="GO" id="GO:0030007">
    <property type="term" value="P:intracellular potassium ion homeostasis"/>
    <property type="evidence" value="ECO:0007669"/>
    <property type="project" value="UniProtKB-UniRule"/>
</dbReference>
<feature type="compositionally biased region" description="Basic and acidic residues" evidence="11">
    <location>
        <begin position="131"/>
        <end position="144"/>
    </location>
</feature>
<feature type="region of interest" description="Disordered" evidence="11">
    <location>
        <begin position="81"/>
        <end position="247"/>
    </location>
</feature>
<evidence type="ECO:0000313" key="14">
    <source>
        <dbReference type="RefSeq" id="XP_033531326.1"/>
    </source>
</evidence>
<dbReference type="PANTHER" id="PTHR31064:SF30">
    <property type="entry name" value="HIGH-AFFINITY POTASSIUM TRANSPORT PROTEIN-RELATED"/>
    <property type="match status" value="1"/>
</dbReference>
<dbReference type="InterPro" id="IPR051143">
    <property type="entry name" value="TrkH_K-transport"/>
</dbReference>
<feature type="compositionally biased region" description="Basic and acidic residues" evidence="11">
    <location>
        <begin position="785"/>
        <end position="799"/>
    </location>
</feature>
<dbReference type="GeneID" id="54414553"/>
<dbReference type="NCBIfam" id="TIGR00934">
    <property type="entry name" value="2a38euk"/>
    <property type="match status" value="1"/>
</dbReference>
<feature type="transmembrane region" description="Helical" evidence="10">
    <location>
        <begin position="601"/>
        <end position="620"/>
    </location>
</feature>
<reference evidence="12 14" key="1">
    <citation type="submission" date="2020-01" db="EMBL/GenBank/DDBJ databases">
        <authorList>
            <consortium name="DOE Joint Genome Institute"/>
            <person name="Haridas S."/>
            <person name="Albert R."/>
            <person name="Binder M."/>
            <person name="Bloem J."/>
            <person name="Labutti K."/>
            <person name="Salamov A."/>
            <person name="Andreopoulos B."/>
            <person name="Baker S.E."/>
            <person name="Barry K."/>
            <person name="Bills G."/>
            <person name="Bluhm B.H."/>
            <person name="Cannon C."/>
            <person name="Castanera R."/>
            <person name="Culley D.E."/>
            <person name="Daum C."/>
            <person name="Ezra D."/>
            <person name="Gonzalez J.B."/>
            <person name="Henrissat B."/>
            <person name="Kuo A."/>
            <person name="Liang C."/>
            <person name="Lipzen A."/>
            <person name="Lutzoni F."/>
            <person name="Magnuson J."/>
            <person name="Mondo S."/>
            <person name="Nolan M."/>
            <person name="Ohm R."/>
            <person name="Pangilinan J."/>
            <person name="Park H.-J."/>
            <person name="Ramirez L."/>
            <person name="Alfaro M."/>
            <person name="Sun H."/>
            <person name="Tritt A."/>
            <person name="Yoshinaga Y."/>
            <person name="Zwiers L.-H."/>
            <person name="Turgeon B.G."/>
            <person name="Goodwin S.B."/>
            <person name="Spatafora J.W."/>
            <person name="Crous P.W."/>
            <person name="Grigoriev I.V."/>
        </authorList>
    </citation>
    <scope>NUCLEOTIDE SEQUENCE</scope>
    <source>
        <strain evidence="12 14">CBS 781.70</strain>
    </source>
</reference>
<gene>
    <name evidence="12 14" type="ORF">P152DRAFT_157267</name>
</gene>
<feature type="transmembrane region" description="Helical" evidence="10">
    <location>
        <begin position="418"/>
        <end position="442"/>
    </location>
</feature>
<evidence type="ECO:0000256" key="3">
    <source>
        <dbReference type="ARBA" id="ARBA00022448"/>
    </source>
</evidence>
<dbReference type="GO" id="GO:0005886">
    <property type="term" value="C:plasma membrane"/>
    <property type="evidence" value="ECO:0007669"/>
    <property type="project" value="InterPro"/>
</dbReference>
<dbReference type="OrthoDB" id="9999863at2759"/>
<feature type="transmembrane region" description="Helical" evidence="10">
    <location>
        <begin position="346"/>
        <end position="370"/>
    </location>
</feature>
<comment type="subcellular location">
    <subcellularLocation>
        <location evidence="1">Membrane</location>
        <topology evidence="1">Multi-pass membrane protein</topology>
    </subcellularLocation>
</comment>
<evidence type="ECO:0000256" key="5">
    <source>
        <dbReference type="ARBA" id="ARBA00022692"/>
    </source>
</evidence>
<dbReference type="InterPro" id="IPR015958">
    <property type="entry name" value="Trk1_fungi"/>
</dbReference>
<dbReference type="GO" id="GO:1990573">
    <property type="term" value="P:potassium ion import across plasma membrane"/>
    <property type="evidence" value="ECO:0007669"/>
    <property type="project" value="TreeGrafter"/>
</dbReference>
<feature type="compositionally biased region" description="Basic and acidic residues" evidence="11">
    <location>
        <begin position="81"/>
        <end position="102"/>
    </location>
</feature>
<feature type="transmembrane region" description="Helical" evidence="10">
    <location>
        <begin position="477"/>
        <end position="500"/>
    </location>
</feature>
<evidence type="ECO:0000256" key="7">
    <source>
        <dbReference type="ARBA" id="ARBA00022989"/>
    </source>
</evidence>
<dbReference type="PANTHER" id="PTHR31064">
    <property type="entry name" value="POTASSIUM TRANSPORT PROTEIN DDB_G0292412-RELATED"/>
    <property type="match status" value="1"/>
</dbReference>
<dbReference type="RefSeq" id="XP_033531326.1">
    <property type="nucleotide sequence ID" value="XM_033673983.1"/>
</dbReference>
<evidence type="ECO:0000256" key="11">
    <source>
        <dbReference type="SAM" id="MobiDB-lite"/>
    </source>
</evidence>
<feature type="transmembrane region" description="Helical" evidence="10">
    <location>
        <begin position="542"/>
        <end position="562"/>
    </location>
</feature>
<evidence type="ECO:0000313" key="12">
    <source>
        <dbReference type="EMBL" id="KAF1809695.1"/>
    </source>
</evidence>
<keyword evidence="4 10" id="KW-0633">Potassium transport</keyword>
<evidence type="ECO:0000313" key="13">
    <source>
        <dbReference type="Proteomes" id="UP000504638"/>
    </source>
</evidence>
<keyword evidence="3 10" id="KW-0813">Transport</keyword>
<reference evidence="14" key="3">
    <citation type="submission" date="2025-04" db="UniProtKB">
        <authorList>
            <consortium name="RefSeq"/>
        </authorList>
    </citation>
    <scope>IDENTIFICATION</scope>
    <source>
        <strain evidence="14">CBS 781.70</strain>
    </source>
</reference>
<feature type="compositionally biased region" description="Polar residues" evidence="11">
    <location>
        <begin position="177"/>
        <end position="186"/>
    </location>
</feature>
<sequence>MLAMICNPIVIHSAVVFIRLYWFEKRFQNVVREARTLRRQRTISRTRSELRPDRDMDGEERGVGFRKINVLRNRNGVAEGRNIDSDMTEKEEIPESAAKKLAESSSSNSDGHGPENRSDDDIAIVDDDEPVESRFNRQHQRDIIFADEVAPDEPDPSTSERIPERRTTEQHIAFLENQRNPNNKTTLRIPGPRDFERGEAVRTVEEGDEDNELTRLDTGDDGSPGKKRRKSSYGPAELNGDDHPVRRHITIDDPRRANHNTQGRSIYPRAPGRRSFREDAMSPITLGSIRTRTFSNFLTKSKTEDRDPLPYFSWTATIGRNSTFVDLSEEQRDQLGGIEYRSLKTLAWVLICYFVGFHLFGMFILLPWIIETTHYTDIVRAAGAKPSWWGIFTPASLFNDLGLTLTPDSMVSFNKSPLVLLLGTFLIIIGNTGFPCMLRFVIWAASKCVPRGSAIWEELQFLLDHPRRCFTLLFPKAATWWLFFVVILLNVVDLIFFIILDLNAEVVVALPPGFKFLDGLFQAASTRTAGFAVVNLGQLHPAIQVSYLIMMYISVFPIAISIRRTNVYEEKSLGVYPGGQLEPDEDGRSPSYIGAHLRRQLSFDLWFVFLGLFFICIIEGDRLLQTKDNDYTFTTFAVLFEIVSAYGTVGLSLGYPSANTSFCGQFRTLSKLVLIAMMIRGRHRGLPYALDRAILLPSESLQRKEQEDADLRAAAVNTTSRRNSKSSASAASGFMAHPDMPDTPYEKSQGDDADAHTALGDIASEGLDHARSHMTGITGRSMSRRGSEMDPESSRDATPSRRRRATHILTGALSTTPALRRKMA</sequence>
<dbReference type="PIRSF" id="PIRSF002450">
    <property type="entry name" value="K+_transpter_TRK"/>
    <property type="match status" value="1"/>
</dbReference>
<keyword evidence="7 10" id="KW-1133">Transmembrane helix</keyword>
<feature type="transmembrane region" description="Helical" evidence="10">
    <location>
        <begin position="632"/>
        <end position="655"/>
    </location>
</feature>
<name>A0A6G1FUX3_9PEZI</name>
<feature type="compositionally biased region" description="Acidic residues" evidence="11">
    <location>
        <begin position="121"/>
        <end position="130"/>
    </location>
</feature>
<feature type="compositionally biased region" description="Basic and acidic residues" evidence="11">
    <location>
        <begin position="744"/>
        <end position="753"/>
    </location>
</feature>
<comment type="caution">
    <text evidence="10">Lacks conserved residue(s) required for the propagation of feature annotation.</text>
</comment>
<feature type="region of interest" description="Disordered" evidence="11">
    <location>
        <begin position="775"/>
        <end position="824"/>
    </location>
</feature>
<keyword evidence="8 10" id="KW-0406">Ion transport</keyword>
<reference evidence="14" key="2">
    <citation type="submission" date="2020-04" db="EMBL/GenBank/DDBJ databases">
        <authorList>
            <consortium name="NCBI Genome Project"/>
        </authorList>
    </citation>
    <scope>NUCLEOTIDE SEQUENCE</scope>
    <source>
        <strain evidence="14">CBS 781.70</strain>
    </source>
</reference>
<evidence type="ECO:0000256" key="6">
    <source>
        <dbReference type="ARBA" id="ARBA00022958"/>
    </source>
</evidence>
<dbReference type="EMBL" id="ML975171">
    <property type="protein sequence ID" value="KAF1809695.1"/>
    <property type="molecule type" value="Genomic_DNA"/>
</dbReference>
<feature type="region of interest" description="Disordered" evidence="11">
    <location>
        <begin position="715"/>
        <end position="753"/>
    </location>
</feature>
<protein>
    <recommendedName>
        <fullName evidence="10">Potassium transport protein</fullName>
    </recommendedName>
</protein>
<proteinExistence type="inferred from homology"/>
<keyword evidence="5 10" id="KW-0812">Transmembrane</keyword>